<dbReference type="Pfam" id="PF19054">
    <property type="entry name" value="DUF5753"/>
    <property type="match status" value="1"/>
</dbReference>
<dbReference type="Proteomes" id="UP001500908">
    <property type="component" value="Unassembled WGS sequence"/>
</dbReference>
<dbReference type="RefSeq" id="WP_344969814.1">
    <property type="nucleotide sequence ID" value="NZ_BAABDD010000007.1"/>
</dbReference>
<gene>
    <name evidence="2" type="ORF">GCM10022402_19170</name>
</gene>
<organism evidence="2 3">
    <name type="scientific">Salinactinospora qingdaonensis</name>
    <dbReference type="NCBI Taxonomy" id="702744"/>
    <lineage>
        <taxon>Bacteria</taxon>
        <taxon>Bacillati</taxon>
        <taxon>Actinomycetota</taxon>
        <taxon>Actinomycetes</taxon>
        <taxon>Streptosporangiales</taxon>
        <taxon>Nocardiopsidaceae</taxon>
        <taxon>Salinactinospora</taxon>
    </lineage>
</organism>
<reference evidence="3" key="1">
    <citation type="journal article" date="2019" name="Int. J. Syst. Evol. Microbiol.">
        <title>The Global Catalogue of Microorganisms (GCM) 10K type strain sequencing project: providing services to taxonomists for standard genome sequencing and annotation.</title>
        <authorList>
            <consortium name="The Broad Institute Genomics Platform"/>
            <consortium name="The Broad Institute Genome Sequencing Center for Infectious Disease"/>
            <person name="Wu L."/>
            <person name="Ma J."/>
        </authorList>
    </citation>
    <scope>NUCLEOTIDE SEQUENCE [LARGE SCALE GENOMIC DNA]</scope>
    <source>
        <strain evidence="3">JCM 17137</strain>
    </source>
</reference>
<sequence length="268" mass="30357">MSPDKRALIRYGREISRLRRDDDLTQTALGKRVGVGKSHISDIERGKTTPSASLRAELDKAIGHGRLERLWDDLTGSGREAWKYEVAELIHGASAVYEYEVLVVPAYLQTAEYARTLIRYAVPWLSEDEVETRVEERAKRAEQFANAPQPMLWLVLDETILFRRYGSPEIMREQLAYLVDLAERERIAVHIVPADTPKHPGISGAFKLITTDHVPDVLIAESIREGQVVTNTVEVSQYRMLFTALQGVALPPGETVNRIREEIARLEQ</sequence>
<dbReference type="EMBL" id="BAABDD010000007">
    <property type="protein sequence ID" value="GAA3739575.1"/>
    <property type="molecule type" value="Genomic_DNA"/>
</dbReference>
<dbReference type="InterPro" id="IPR010982">
    <property type="entry name" value="Lambda_DNA-bd_dom_sf"/>
</dbReference>
<evidence type="ECO:0000313" key="2">
    <source>
        <dbReference type="EMBL" id="GAA3739575.1"/>
    </source>
</evidence>
<feature type="domain" description="HTH cro/C1-type" evidence="1">
    <location>
        <begin position="15"/>
        <end position="70"/>
    </location>
</feature>
<dbReference type="CDD" id="cd00093">
    <property type="entry name" value="HTH_XRE"/>
    <property type="match status" value="1"/>
</dbReference>
<proteinExistence type="predicted"/>
<protein>
    <submittedName>
        <fullName evidence="2">Helix-turn-helix transcriptional regulator</fullName>
    </submittedName>
</protein>
<evidence type="ECO:0000313" key="3">
    <source>
        <dbReference type="Proteomes" id="UP001500908"/>
    </source>
</evidence>
<dbReference type="SMART" id="SM00530">
    <property type="entry name" value="HTH_XRE"/>
    <property type="match status" value="1"/>
</dbReference>
<comment type="caution">
    <text evidence="2">The sequence shown here is derived from an EMBL/GenBank/DDBJ whole genome shotgun (WGS) entry which is preliminary data.</text>
</comment>
<evidence type="ECO:0000259" key="1">
    <source>
        <dbReference type="PROSITE" id="PS50943"/>
    </source>
</evidence>
<dbReference type="InterPro" id="IPR001387">
    <property type="entry name" value="Cro/C1-type_HTH"/>
</dbReference>
<accession>A0ABP7FGW3</accession>
<dbReference type="Pfam" id="PF13560">
    <property type="entry name" value="HTH_31"/>
    <property type="match status" value="1"/>
</dbReference>
<keyword evidence="3" id="KW-1185">Reference proteome</keyword>
<name>A0ABP7FGW3_9ACTN</name>
<dbReference type="Gene3D" id="1.10.260.40">
    <property type="entry name" value="lambda repressor-like DNA-binding domains"/>
    <property type="match status" value="1"/>
</dbReference>
<dbReference type="PROSITE" id="PS50943">
    <property type="entry name" value="HTH_CROC1"/>
    <property type="match status" value="1"/>
</dbReference>
<dbReference type="InterPro" id="IPR043917">
    <property type="entry name" value="DUF5753"/>
</dbReference>
<dbReference type="SUPFAM" id="SSF47413">
    <property type="entry name" value="lambda repressor-like DNA-binding domains"/>
    <property type="match status" value="1"/>
</dbReference>